<dbReference type="RefSeq" id="WP_345401631.1">
    <property type="nucleotide sequence ID" value="NZ_BAABLA010000106.1"/>
</dbReference>
<accession>A0ABW2C8P2</accession>
<sequence length="280" mass="29356">MAVIVLLSPKCAPGVSTASAVLAYAWPCPVLLADCDPGGGDLAAGWLGQWLVDGHLTTDRGVLSYATATRHTRAGAADALEPHLQVVPVAPRARLLRGLDGQAQRTALDAASWQRLAHAVRERGATDHSDVLIDAGRFGGWTPRPLLNVADLTLLAVRPLARHVLAAAPALAELGRCVEPDRLGIAALATTTAGTRDIRKALGHRVNLELPDDPRTARVFSDGVNAGEPFTLRSSLVRAATTAGTRLHHALNLRPPPPPLRQPDPATTERAQSAIGGGQS</sequence>
<dbReference type="Proteomes" id="UP001596337">
    <property type="component" value="Unassembled WGS sequence"/>
</dbReference>
<protein>
    <recommendedName>
        <fullName evidence="4">Cellulose biosynthesis protein BcsQ</fullName>
    </recommendedName>
</protein>
<reference evidence="3" key="1">
    <citation type="journal article" date="2019" name="Int. J. Syst. Evol. Microbiol.">
        <title>The Global Catalogue of Microorganisms (GCM) 10K type strain sequencing project: providing services to taxonomists for standard genome sequencing and annotation.</title>
        <authorList>
            <consortium name="The Broad Institute Genomics Platform"/>
            <consortium name="The Broad Institute Genome Sequencing Center for Infectious Disease"/>
            <person name="Wu L."/>
            <person name="Ma J."/>
        </authorList>
    </citation>
    <scope>NUCLEOTIDE SEQUENCE [LARGE SCALE GENOMIC DNA]</scope>
    <source>
        <strain evidence="3">KCTC 32255</strain>
    </source>
</reference>
<gene>
    <name evidence="2" type="ORF">ACFQGD_27645</name>
</gene>
<dbReference type="Gene3D" id="3.40.50.300">
    <property type="entry name" value="P-loop containing nucleotide triphosphate hydrolases"/>
    <property type="match status" value="1"/>
</dbReference>
<evidence type="ECO:0000256" key="1">
    <source>
        <dbReference type="SAM" id="MobiDB-lite"/>
    </source>
</evidence>
<evidence type="ECO:0008006" key="4">
    <source>
        <dbReference type="Google" id="ProtNLM"/>
    </source>
</evidence>
<proteinExistence type="predicted"/>
<organism evidence="2 3">
    <name type="scientific">Haloechinothrix salitolerans</name>
    <dbReference type="NCBI Taxonomy" id="926830"/>
    <lineage>
        <taxon>Bacteria</taxon>
        <taxon>Bacillati</taxon>
        <taxon>Actinomycetota</taxon>
        <taxon>Actinomycetes</taxon>
        <taxon>Pseudonocardiales</taxon>
        <taxon>Pseudonocardiaceae</taxon>
        <taxon>Haloechinothrix</taxon>
    </lineage>
</organism>
<dbReference type="SUPFAM" id="SSF52540">
    <property type="entry name" value="P-loop containing nucleoside triphosphate hydrolases"/>
    <property type="match status" value="1"/>
</dbReference>
<name>A0ABW2C8P2_9PSEU</name>
<evidence type="ECO:0000313" key="3">
    <source>
        <dbReference type="Proteomes" id="UP001596337"/>
    </source>
</evidence>
<dbReference type="EMBL" id="JBHSXX010000001">
    <property type="protein sequence ID" value="MFC6870905.1"/>
    <property type="molecule type" value="Genomic_DNA"/>
</dbReference>
<feature type="region of interest" description="Disordered" evidence="1">
    <location>
        <begin position="249"/>
        <end position="280"/>
    </location>
</feature>
<keyword evidence="3" id="KW-1185">Reference proteome</keyword>
<dbReference type="InterPro" id="IPR027417">
    <property type="entry name" value="P-loop_NTPase"/>
</dbReference>
<comment type="caution">
    <text evidence="2">The sequence shown here is derived from an EMBL/GenBank/DDBJ whole genome shotgun (WGS) entry which is preliminary data.</text>
</comment>
<evidence type="ECO:0000313" key="2">
    <source>
        <dbReference type="EMBL" id="MFC6870905.1"/>
    </source>
</evidence>